<evidence type="ECO:0000313" key="3">
    <source>
        <dbReference type="EMBL" id="GIO33365.1"/>
    </source>
</evidence>
<dbReference type="CDD" id="cd05399">
    <property type="entry name" value="NT_Rel-Spo_like"/>
    <property type="match status" value="1"/>
</dbReference>
<proteinExistence type="predicted"/>
<dbReference type="PANTHER" id="PTHR47837">
    <property type="entry name" value="GTP PYROPHOSPHOKINASE YJBM"/>
    <property type="match status" value="1"/>
</dbReference>
<dbReference type="PANTHER" id="PTHR47837:SF2">
    <property type="entry name" value="GTP PYROPHOSPHOKINASE YWAC"/>
    <property type="match status" value="1"/>
</dbReference>
<dbReference type="Pfam" id="PF04607">
    <property type="entry name" value="RelA_SpoT"/>
    <property type="match status" value="1"/>
</dbReference>
<dbReference type="SMART" id="SM00954">
    <property type="entry name" value="RelA_SpoT"/>
    <property type="match status" value="1"/>
</dbReference>
<accession>A0A919XMY4</accession>
<feature type="domain" description="RelA/SpoT" evidence="2">
    <location>
        <begin position="95"/>
        <end position="218"/>
    </location>
</feature>
<dbReference type="Gene3D" id="1.10.287.860">
    <property type="entry name" value="Nucleotidyltransferase"/>
    <property type="match status" value="1"/>
</dbReference>
<reference evidence="3" key="1">
    <citation type="submission" date="2021-03" db="EMBL/GenBank/DDBJ databases">
        <title>Antimicrobial resistance genes in bacteria isolated from Japanese honey, and their potential for conferring macrolide and lincosamide resistance in the American foulbrood pathogen Paenibacillus larvae.</title>
        <authorList>
            <person name="Okamoto M."/>
            <person name="Kumagai M."/>
            <person name="Kanamori H."/>
            <person name="Takamatsu D."/>
        </authorList>
    </citation>
    <scope>NUCLEOTIDE SEQUENCE</scope>
    <source>
        <strain evidence="3">J2TS6</strain>
    </source>
</reference>
<protein>
    <recommendedName>
        <fullName evidence="2">RelA/SpoT domain-containing protein</fullName>
    </recommendedName>
</protein>
<sequence length="285" mass="33570">MEPEFDKDGRPLPEPIHHLTDFSEKLHTEYVEYVQKDGIPMADNPIEQMRMIQKELKRFMMKYKFALQEVETKIKILQEEFQMLHDYNPIEHTKSRLKSPESILKKLMRKGGASSLEEIKETIRDIAGIRITCSFISDIYRISAMLQNQNDLKTLSVKDYIKNPKPNGYKSLHMIVEVPVFMSDHEESICVEIQIRTIAMDFWASLEHKIFYKYYETVPQRLIDDLKKAADTAYELDTTMEQLHHEMEDIKRANQSDGKEDFQLLIDNQPFRIPENLLNIISPKS</sequence>
<comment type="caution">
    <text evidence="3">The sequence shown here is derived from an EMBL/GenBank/DDBJ whole genome shotgun (WGS) entry which is preliminary data.</text>
</comment>
<evidence type="ECO:0000259" key="2">
    <source>
        <dbReference type="SMART" id="SM00954"/>
    </source>
</evidence>
<comment type="pathway">
    <text evidence="1">Purine metabolism; ppGpp biosynthesis; ppGpp from GTP: step 1/2.</text>
</comment>
<dbReference type="AlphaFoldDB" id="A0A919XMY4"/>
<evidence type="ECO:0000256" key="1">
    <source>
        <dbReference type="ARBA" id="ARBA00004976"/>
    </source>
</evidence>
<gene>
    <name evidence="3" type="ORF">J2TS6_45060</name>
</gene>
<keyword evidence="4" id="KW-1185">Reference proteome</keyword>
<name>A0A919XMY4_9BACL</name>
<dbReference type="InterPro" id="IPR007685">
    <property type="entry name" value="RelA_SpoT"/>
</dbReference>
<dbReference type="SUPFAM" id="SSF81301">
    <property type="entry name" value="Nucleotidyltransferase"/>
    <property type="match status" value="1"/>
</dbReference>
<organism evidence="3 4">
    <name type="scientific">Paenibacillus albilobatus</name>
    <dbReference type="NCBI Taxonomy" id="2716884"/>
    <lineage>
        <taxon>Bacteria</taxon>
        <taxon>Bacillati</taxon>
        <taxon>Bacillota</taxon>
        <taxon>Bacilli</taxon>
        <taxon>Bacillales</taxon>
        <taxon>Paenibacillaceae</taxon>
        <taxon>Paenibacillus</taxon>
    </lineage>
</organism>
<dbReference type="GO" id="GO:0015969">
    <property type="term" value="P:guanosine tetraphosphate metabolic process"/>
    <property type="evidence" value="ECO:0007669"/>
    <property type="project" value="InterPro"/>
</dbReference>
<dbReference type="InterPro" id="IPR043519">
    <property type="entry name" value="NT_sf"/>
</dbReference>
<dbReference type="InterPro" id="IPR052366">
    <property type="entry name" value="GTP_Pyrophosphokinase"/>
</dbReference>
<dbReference type="Proteomes" id="UP000679779">
    <property type="component" value="Unassembled WGS sequence"/>
</dbReference>
<dbReference type="Gene3D" id="3.30.460.10">
    <property type="entry name" value="Beta Polymerase, domain 2"/>
    <property type="match status" value="1"/>
</dbReference>
<evidence type="ECO:0000313" key="4">
    <source>
        <dbReference type="Proteomes" id="UP000679779"/>
    </source>
</evidence>
<dbReference type="EMBL" id="BORQ01000006">
    <property type="protein sequence ID" value="GIO33365.1"/>
    <property type="molecule type" value="Genomic_DNA"/>
</dbReference>